<evidence type="ECO:0000313" key="3">
    <source>
        <dbReference type="Proteomes" id="UP000000600"/>
    </source>
</evidence>
<dbReference type="GO" id="GO:0005634">
    <property type="term" value="C:nucleus"/>
    <property type="evidence" value="ECO:0000318"/>
    <property type="project" value="GO_Central"/>
</dbReference>
<protein>
    <recommendedName>
        <fullName evidence="1">Protein kinase domain-containing protein</fullName>
    </recommendedName>
</protein>
<dbReference type="GO" id="GO:0005737">
    <property type="term" value="C:cytoplasm"/>
    <property type="evidence" value="ECO:0000318"/>
    <property type="project" value="GO_Central"/>
</dbReference>
<dbReference type="OrthoDB" id="4062651at2759"/>
<dbReference type="InterPro" id="IPR011009">
    <property type="entry name" value="Kinase-like_dom_sf"/>
</dbReference>
<dbReference type="PROSITE" id="PS50011">
    <property type="entry name" value="PROTEIN_KINASE_DOM"/>
    <property type="match status" value="1"/>
</dbReference>
<dbReference type="Proteomes" id="UP000000600">
    <property type="component" value="Unassembled WGS sequence"/>
</dbReference>
<gene>
    <name evidence="2" type="ORF">GSPATT00002398001</name>
</gene>
<dbReference type="AlphaFoldDB" id="A0DGV2"/>
<dbReference type="PROSITE" id="PS00108">
    <property type="entry name" value="PROTEIN_KINASE_ST"/>
    <property type="match status" value="1"/>
</dbReference>
<dbReference type="InParanoid" id="A0DGV2"/>
<keyword evidence="3" id="KW-1185">Reference proteome</keyword>
<dbReference type="InterPro" id="IPR008271">
    <property type="entry name" value="Ser/Thr_kinase_AS"/>
</dbReference>
<dbReference type="Pfam" id="PF00069">
    <property type="entry name" value="Pkinase"/>
    <property type="match status" value="1"/>
</dbReference>
<name>A0DGV2_PARTE</name>
<dbReference type="PANTHER" id="PTHR44167:SF18">
    <property type="entry name" value="PROTEIN KINASE DOMAIN-CONTAINING PROTEIN"/>
    <property type="match status" value="1"/>
</dbReference>
<dbReference type="SUPFAM" id="SSF56112">
    <property type="entry name" value="Protein kinase-like (PK-like)"/>
    <property type="match status" value="1"/>
</dbReference>
<dbReference type="Gene3D" id="1.10.510.10">
    <property type="entry name" value="Transferase(Phosphotransferase) domain 1"/>
    <property type="match status" value="1"/>
</dbReference>
<dbReference type="GO" id="GO:0004674">
    <property type="term" value="F:protein serine/threonine kinase activity"/>
    <property type="evidence" value="ECO:0000318"/>
    <property type="project" value="GO_Central"/>
</dbReference>
<dbReference type="GO" id="GO:0044773">
    <property type="term" value="P:mitotic DNA damage checkpoint signaling"/>
    <property type="evidence" value="ECO:0000318"/>
    <property type="project" value="GO_Central"/>
</dbReference>
<dbReference type="GeneID" id="5035451"/>
<dbReference type="InterPro" id="IPR000719">
    <property type="entry name" value="Prot_kinase_dom"/>
</dbReference>
<feature type="domain" description="Protein kinase" evidence="1">
    <location>
        <begin position="104"/>
        <end position="363"/>
    </location>
</feature>
<dbReference type="eggNOG" id="KOG0032">
    <property type="taxonomic scope" value="Eukaryota"/>
</dbReference>
<accession>A0DGV2</accession>
<dbReference type="PANTHER" id="PTHR44167">
    <property type="entry name" value="OVARIAN-SPECIFIC SERINE/THREONINE-PROTEIN KINASE LOK-RELATED"/>
    <property type="match status" value="1"/>
</dbReference>
<reference evidence="2 3" key="1">
    <citation type="journal article" date="2006" name="Nature">
        <title>Global trends of whole-genome duplications revealed by the ciliate Paramecium tetraurelia.</title>
        <authorList>
            <consortium name="Genoscope"/>
            <person name="Aury J.-M."/>
            <person name="Jaillon O."/>
            <person name="Duret L."/>
            <person name="Noel B."/>
            <person name="Jubin C."/>
            <person name="Porcel B.M."/>
            <person name="Segurens B."/>
            <person name="Daubin V."/>
            <person name="Anthouard V."/>
            <person name="Aiach N."/>
            <person name="Arnaiz O."/>
            <person name="Billaut A."/>
            <person name="Beisson J."/>
            <person name="Blanc I."/>
            <person name="Bouhouche K."/>
            <person name="Camara F."/>
            <person name="Duharcourt S."/>
            <person name="Guigo R."/>
            <person name="Gogendeau D."/>
            <person name="Katinka M."/>
            <person name="Keller A.-M."/>
            <person name="Kissmehl R."/>
            <person name="Klotz C."/>
            <person name="Koll F."/>
            <person name="Le Moue A."/>
            <person name="Lepere C."/>
            <person name="Malinsky S."/>
            <person name="Nowacki M."/>
            <person name="Nowak J.K."/>
            <person name="Plattner H."/>
            <person name="Poulain J."/>
            <person name="Ruiz F."/>
            <person name="Serrano V."/>
            <person name="Zagulski M."/>
            <person name="Dessen P."/>
            <person name="Betermier M."/>
            <person name="Weissenbach J."/>
            <person name="Scarpelli C."/>
            <person name="Schachter V."/>
            <person name="Sperling L."/>
            <person name="Meyer E."/>
            <person name="Cohen J."/>
            <person name="Wincker P."/>
        </authorList>
    </citation>
    <scope>NUCLEOTIDE SEQUENCE [LARGE SCALE GENOMIC DNA]</scope>
    <source>
        <strain evidence="2 3">Stock d4-2</strain>
    </source>
</reference>
<sequence>MKISNSDIFTCYLSFCNEGQVIQSKFSIYDTYLTIQISDIDELKVDYCSQDAIFEWKLENGNYCEVIVITENYSQTYKGSKQIILNLKQHLNGKVFFRNFKSHYNKIQTIKKTKQGDISKCYNKYLNIEVIAKRFNLTQNIERQQKKLILNELKICQYLSQYAQESIIQLREFYQEKDKIILIFDFCEGGTLNSYMAQNNFCPQFIHIRKIMKKLLLAIKFLHKHNIMHRDIKMDNLMLLENNNPNSIQVIDFGFSTFIDDQPYIIERCGTPGYIAPELYSENPFDEQVDIYSLAQIFFILLTGRKFAFDSHSFKTFTLLHEKQSNIIREATKNEIIVDLFQKMTNSPEKRYNASQCLNHQYFEKTSKIKQQQKICKHQVNLSKVSFVKDSILISQIERVIIIIKP</sequence>
<organism evidence="2 3">
    <name type="scientific">Paramecium tetraurelia</name>
    <dbReference type="NCBI Taxonomy" id="5888"/>
    <lineage>
        <taxon>Eukaryota</taxon>
        <taxon>Sar</taxon>
        <taxon>Alveolata</taxon>
        <taxon>Ciliophora</taxon>
        <taxon>Intramacronucleata</taxon>
        <taxon>Oligohymenophorea</taxon>
        <taxon>Peniculida</taxon>
        <taxon>Parameciidae</taxon>
        <taxon>Paramecium</taxon>
    </lineage>
</organism>
<dbReference type="EMBL" id="CT868429">
    <property type="protein sequence ID" value="CAK82269.1"/>
    <property type="molecule type" value="Genomic_DNA"/>
</dbReference>
<dbReference type="GO" id="GO:0005524">
    <property type="term" value="F:ATP binding"/>
    <property type="evidence" value="ECO:0007669"/>
    <property type="project" value="InterPro"/>
</dbReference>
<dbReference type="KEGG" id="ptm:GSPATT00002398001"/>
<dbReference type="RefSeq" id="XP_001449666.1">
    <property type="nucleotide sequence ID" value="XM_001449629.1"/>
</dbReference>
<evidence type="ECO:0000259" key="1">
    <source>
        <dbReference type="PROSITE" id="PS50011"/>
    </source>
</evidence>
<dbReference type="OMA" id="RNFKSHY"/>
<evidence type="ECO:0000313" key="2">
    <source>
        <dbReference type="EMBL" id="CAK82269.1"/>
    </source>
</evidence>
<dbReference type="Gene3D" id="3.30.200.20">
    <property type="entry name" value="Phosphorylase Kinase, domain 1"/>
    <property type="match status" value="1"/>
</dbReference>
<dbReference type="SMART" id="SM00220">
    <property type="entry name" value="S_TKc"/>
    <property type="match status" value="1"/>
</dbReference>
<proteinExistence type="predicted"/>
<dbReference type="HOGENOM" id="CLU_680547_0_0_1"/>